<dbReference type="Proteomes" id="UP000621455">
    <property type="component" value="Unassembled WGS sequence"/>
</dbReference>
<proteinExistence type="predicted"/>
<reference evidence="1 2" key="1">
    <citation type="submission" date="2019-10" db="EMBL/GenBank/DDBJ databases">
        <title>Taxonomy of Antarctic Massilia spp.: description of Massilia rubra sp. nov., Massilia aquatica sp. nov., Massilia mucilaginosa sp. nov., Massilia frigida sp. nov. isolated from streams, lakes and regoliths.</title>
        <authorList>
            <person name="Holochova P."/>
            <person name="Sedlacek I."/>
            <person name="Kralova S."/>
            <person name="Maslanova I."/>
            <person name="Busse H.-J."/>
            <person name="Stankova E."/>
            <person name="Vrbovska V."/>
            <person name="Kovarovic V."/>
            <person name="Bartak M."/>
            <person name="Svec P."/>
            <person name="Pantucek R."/>
        </authorList>
    </citation>
    <scope>NUCLEOTIDE SEQUENCE [LARGE SCALE GENOMIC DNA]</scope>
    <source>
        <strain evidence="1 2">CCM 8695</strain>
    </source>
</reference>
<keyword evidence="2" id="KW-1185">Reference proteome</keyword>
<dbReference type="RefSeq" id="WP_167088080.1">
    <property type="nucleotide sequence ID" value="NZ_WHJG01000015.1"/>
</dbReference>
<evidence type="ECO:0000313" key="1">
    <source>
        <dbReference type="EMBL" id="NHZ80742.1"/>
    </source>
</evidence>
<evidence type="ECO:0000313" key="2">
    <source>
        <dbReference type="Proteomes" id="UP000621455"/>
    </source>
</evidence>
<dbReference type="EMBL" id="WHJG01000015">
    <property type="protein sequence ID" value="NHZ80742.1"/>
    <property type="molecule type" value="Genomic_DNA"/>
</dbReference>
<gene>
    <name evidence="1" type="ORF">F2P44_15885</name>
</gene>
<name>A0ABX0N6N0_9BURK</name>
<organism evidence="1 2">
    <name type="scientific">Massilia frigida</name>
    <dbReference type="NCBI Taxonomy" id="2609281"/>
    <lineage>
        <taxon>Bacteria</taxon>
        <taxon>Pseudomonadati</taxon>
        <taxon>Pseudomonadota</taxon>
        <taxon>Betaproteobacteria</taxon>
        <taxon>Burkholderiales</taxon>
        <taxon>Oxalobacteraceae</taxon>
        <taxon>Telluria group</taxon>
        <taxon>Massilia</taxon>
    </lineage>
</organism>
<protein>
    <recommendedName>
        <fullName evidence="3">SMI1/KNR4 family protein</fullName>
    </recommendedName>
</protein>
<evidence type="ECO:0008006" key="3">
    <source>
        <dbReference type="Google" id="ProtNLM"/>
    </source>
</evidence>
<sequence length="228" mass="25608">MTTELLHYLEKYCASPSIVALSDSGSGMEALPAEWIDLLSLEGKERISYVVALWERFGEGLSEVTDKLKSSLISVDLLKEGDSYSLLYGISATDRILYYQAKNPICRKFNSKIDSLWPSVPQSIRDFYAVHDGWFYLASHSMGLLPAEELFVLSDEDWGILDEIGQAPVNLDTTIAFFTNGMSGYVCLDVSTSKEECVAMIWWSNKLPKMDLKFWDIIDSWTAIGLNG</sequence>
<comment type="caution">
    <text evidence="1">The sequence shown here is derived from an EMBL/GenBank/DDBJ whole genome shotgun (WGS) entry which is preliminary data.</text>
</comment>
<accession>A0ABX0N6N0</accession>